<name>A0ACC2P8L8_9HYME</name>
<evidence type="ECO:0000313" key="1">
    <source>
        <dbReference type="EMBL" id="KAJ8679760.1"/>
    </source>
</evidence>
<reference evidence="1" key="1">
    <citation type="submission" date="2023-04" db="EMBL/GenBank/DDBJ databases">
        <title>A chromosome-level genome assembly of the parasitoid wasp Eretmocerus hayati.</title>
        <authorList>
            <person name="Zhong Y."/>
            <person name="Liu S."/>
            <person name="Liu Y."/>
        </authorList>
    </citation>
    <scope>NUCLEOTIDE SEQUENCE</scope>
    <source>
        <strain evidence="1">ZJU_SS_LIU_2023</strain>
    </source>
</reference>
<organism evidence="1 2">
    <name type="scientific">Eretmocerus hayati</name>
    <dbReference type="NCBI Taxonomy" id="131215"/>
    <lineage>
        <taxon>Eukaryota</taxon>
        <taxon>Metazoa</taxon>
        <taxon>Ecdysozoa</taxon>
        <taxon>Arthropoda</taxon>
        <taxon>Hexapoda</taxon>
        <taxon>Insecta</taxon>
        <taxon>Pterygota</taxon>
        <taxon>Neoptera</taxon>
        <taxon>Endopterygota</taxon>
        <taxon>Hymenoptera</taxon>
        <taxon>Apocrita</taxon>
        <taxon>Proctotrupomorpha</taxon>
        <taxon>Chalcidoidea</taxon>
        <taxon>Aphelinidae</taxon>
        <taxon>Aphelininae</taxon>
        <taxon>Eretmocerus</taxon>
    </lineage>
</organism>
<dbReference type="EMBL" id="CM056742">
    <property type="protein sequence ID" value="KAJ8679760.1"/>
    <property type="molecule type" value="Genomic_DNA"/>
</dbReference>
<proteinExistence type="predicted"/>
<protein>
    <submittedName>
        <fullName evidence="1">Uncharacterized protein</fullName>
    </submittedName>
</protein>
<dbReference type="Proteomes" id="UP001239111">
    <property type="component" value="Chromosome 2"/>
</dbReference>
<keyword evidence="2" id="KW-1185">Reference proteome</keyword>
<evidence type="ECO:0000313" key="2">
    <source>
        <dbReference type="Proteomes" id="UP001239111"/>
    </source>
</evidence>
<sequence>MYNPPHLHYPNRYGIPVFMDYIHSVNCSYYGCNYQGNVSHQDSYGSGIDDNDHMENDDRSSLRSDHSTYVDDDNFSDQENDFNYSDNDENSISRTSSPMSYHRNYNTDGCSDDFEDNNGETDLDSMINSSEDLNDSNSDSRSIDDALGNSDLDSNYGNYSTARSSLHSDEDTDYSIQDDDDGGNISGDLSDSNTLFPSDDDSEFEDEDRQSY</sequence>
<accession>A0ACC2P8L8</accession>
<gene>
    <name evidence="1" type="ORF">QAD02_015547</name>
</gene>
<comment type="caution">
    <text evidence="1">The sequence shown here is derived from an EMBL/GenBank/DDBJ whole genome shotgun (WGS) entry which is preliminary data.</text>
</comment>